<organism evidence="1 2">
    <name type="scientific">Friedmanniomyces endolithicus</name>
    <dbReference type="NCBI Taxonomy" id="329885"/>
    <lineage>
        <taxon>Eukaryota</taxon>
        <taxon>Fungi</taxon>
        <taxon>Dikarya</taxon>
        <taxon>Ascomycota</taxon>
        <taxon>Pezizomycotina</taxon>
        <taxon>Dothideomycetes</taxon>
        <taxon>Dothideomycetidae</taxon>
        <taxon>Mycosphaerellales</taxon>
        <taxon>Teratosphaeriaceae</taxon>
        <taxon>Friedmanniomyces</taxon>
    </lineage>
</organism>
<name>A0AAN6J6E5_9PEZI</name>
<reference evidence="1" key="1">
    <citation type="submission" date="2021-12" db="EMBL/GenBank/DDBJ databases">
        <title>Black yeast isolated from Biological Soil Crust.</title>
        <authorList>
            <person name="Kurbessoian T."/>
        </authorList>
    </citation>
    <scope>NUCLEOTIDE SEQUENCE</scope>
    <source>
        <strain evidence="1">CCFEE 5208</strain>
    </source>
</reference>
<sequence>MAEHFAEHEAELYHETIVYIEKRQGDNADAVEQQSASWVCELCFGRPCWMTAAMLVLGSRCDSMGLGDQGAEVQADGPQA</sequence>
<gene>
    <name evidence="1" type="ORF">LTR82_010891</name>
</gene>
<comment type="caution">
    <text evidence="1">The sequence shown here is derived from an EMBL/GenBank/DDBJ whole genome shotgun (WGS) entry which is preliminary data.</text>
</comment>
<dbReference type="AlphaFoldDB" id="A0AAN6J6E5"/>
<protein>
    <submittedName>
        <fullName evidence="1">Uncharacterized protein</fullName>
    </submittedName>
</protein>
<evidence type="ECO:0000313" key="1">
    <source>
        <dbReference type="EMBL" id="KAK0318192.1"/>
    </source>
</evidence>
<accession>A0AAN6J6E5</accession>
<evidence type="ECO:0000313" key="2">
    <source>
        <dbReference type="Proteomes" id="UP001168146"/>
    </source>
</evidence>
<dbReference type="Proteomes" id="UP001168146">
    <property type="component" value="Unassembled WGS sequence"/>
</dbReference>
<proteinExistence type="predicted"/>
<dbReference type="EMBL" id="JASUXU010000038">
    <property type="protein sequence ID" value="KAK0318192.1"/>
    <property type="molecule type" value="Genomic_DNA"/>
</dbReference>